<evidence type="ECO:0000256" key="14">
    <source>
        <dbReference type="PROSITE-ProRule" id="PRU00500"/>
    </source>
</evidence>
<keyword evidence="2" id="KW-0964">Secreted</keyword>
<dbReference type="SMART" id="SM00135">
    <property type="entry name" value="LY"/>
    <property type="match status" value="5"/>
</dbReference>
<dbReference type="InterPro" id="IPR024731">
    <property type="entry name" value="NELL2-like_EGF"/>
</dbReference>
<dbReference type="SUPFAM" id="SSF63825">
    <property type="entry name" value="YWTD domain"/>
    <property type="match status" value="1"/>
</dbReference>
<feature type="domain" description="Thyroglobulin type-1" evidence="18">
    <location>
        <begin position="713"/>
        <end position="786"/>
    </location>
</feature>
<evidence type="ECO:0000256" key="3">
    <source>
        <dbReference type="ARBA" id="ARBA00022530"/>
    </source>
</evidence>
<dbReference type="FunFam" id="2.10.25.10:FF:000281">
    <property type="entry name" value="Nidogen 1"/>
    <property type="match status" value="1"/>
</dbReference>
<comment type="caution">
    <text evidence="12">Lacks conserved residue(s) required for the propagation of feature annotation.</text>
</comment>
<feature type="disulfide bond" evidence="14">
    <location>
        <begin position="756"/>
        <end position="763"/>
    </location>
</feature>
<evidence type="ECO:0000256" key="9">
    <source>
        <dbReference type="ARBA" id="ARBA00022889"/>
    </source>
</evidence>
<dbReference type="SMART" id="SM00539">
    <property type="entry name" value="NIDO"/>
    <property type="match status" value="1"/>
</dbReference>
<dbReference type="SMART" id="SM00682">
    <property type="entry name" value="G2F"/>
    <property type="match status" value="1"/>
</dbReference>
<evidence type="ECO:0000259" key="16">
    <source>
        <dbReference type="PROSITE" id="PS50026"/>
    </source>
</evidence>
<accession>A0A2I3TB98</accession>
<keyword evidence="21" id="KW-1185">Reference proteome</keyword>
<evidence type="ECO:0000256" key="5">
    <source>
        <dbReference type="ARBA" id="ARBA00022729"/>
    </source>
</evidence>
<evidence type="ECO:0000256" key="2">
    <source>
        <dbReference type="ARBA" id="ARBA00022525"/>
    </source>
</evidence>
<dbReference type="InterPro" id="IPR050778">
    <property type="entry name" value="Cueball_EGF_LRP_Nidogen"/>
</dbReference>
<dbReference type="PANTHER" id="PTHR46513:SF6">
    <property type="entry name" value="NIDOGEN-1"/>
    <property type="match status" value="1"/>
</dbReference>
<evidence type="ECO:0000256" key="12">
    <source>
        <dbReference type="PROSITE-ProRule" id="PRU00076"/>
    </source>
</evidence>
<dbReference type="SMART" id="SM00211">
    <property type="entry name" value="TY"/>
    <property type="match status" value="1"/>
</dbReference>
<feature type="domain" description="NIDO" evidence="19">
    <location>
        <begin position="106"/>
        <end position="268"/>
    </location>
</feature>
<dbReference type="SUPFAM" id="SSF57610">
    <property type="entry name" value="Thyroglobulin type-1 domain"/>
    <property type="match status" value="1"/>
</dbReference>
<dbReference type="SMART" id="SM00181">
    <property type="entry name" value="EGF"/>
    <property type="match status" value="3"/>
</dbReference>
<dbReference type="SUPFAM" id="SSF54511">
    <property type="entry name" value="GFP-like"/>
    <property type="match status" value="1"/>
</dbReference>
<keyword evidence="10 14" id="KW-1015">Disulfide bond</keyword>
<dbReference type="FunFam" id="2.10.25.10:FF:000297">
    <property type="entry name" value="Nidogen 1"/>
    <property type="match status" value="1"/>
</dbReference>
<dbReference type="InterPro" id="IPR006605">
    <property type="entry name" value="G2_nidogen/fibulin_G2F"/>
</dbReference>
<evidence type="ECO:0000256" key="1">
    <source>
        <dbReference type="ARBA" id="ARBA00004302"/>
    </source>
</evidence>
<dbReference type="VGNC" id="VGNC:1414">
    <property type="gene designation" value="NID1"/>
</dbReference>
<keyword evidence="8" id="KW-0084">Basement membrane</keyword>
<feature type="repeat" description="LDL-receptor class B" evidence="13">
    <location>
        <begin position="900"/>
        <end position="942"/>
    </location>
</feature>
<dbReference type="Pfam" id="PF14670">
    <property type="entry name" value="FXa_inhibition"/>
    <property type="match status" value="1"/>
</dbReference>
<sequence length="1114" mass="122086">MLASSSRIRAAWTRALLLPLLLAGPVGCLSRQELFPFGPGQGDLELEDGDDLVSPALELSGALRFYDRSDIDSVYVTTNGIIATSEPPAKESHPGLFPPTFGAVAPFLADLDTTDGLGKVYYREDLSPSITQRAAECVHRGFPEISFQPSSAVVVTWESVAPYQGPSRDPDQKGKRNTFQAVLASSDSSSYAIFLYPEDGLQFHTTFSKKENNQVPAVVAFSQGSVGFLWKSNGAYNIFANDRESIENLAKSSNSGQQGVWVFEIGSPVTTNGVVPADVILGTEDGAEYDDEDEDYDLATTRLGLEDVGTTPFSYKALRRGGADTYSVPSVLSPRRAATERPLGPPTERTRSFQLAVETFHQQQPQVIDVDEVEETGVVFSYNTDSRQTCANNRHQCSVHAECRDYATGFCCSCVAGYTGNGRQCVAEGSPQRVNGKVKGRIFVGSSQVPIVFENTDLHSYVVMNHGRSYTAISTIPETVGYSLLPLAPVGGIIGWMFAVEQDGFKNGFSITGGEFTRQAEVTFVGHPGNLVIKQRFSGIDEHGHLTIDTELEGRVPQIPFGSSVHIEPYTELYHYSTSVITSSSTREYTVTEPERDGASPSRIYTYQWRQTITFQECVHDDSRPALPSTQQLSVDSVFVLYNQEEKILRYALSNSIGPVREGSPDALQNPCYLGTHGCDTNAACRPGPRTQFTCECSIGFRGDGRTCYEVEKTRCQHEREHILGAAGAADPQRPIPPGLFVPECDAHGHYAPTQCHGSTGYCWCVDRDGREVEGTRTRPGMTPPCLSTVAPPIHQGPAVPTAVIPLPPGTHLLFAQTGKIERLPLEGNTMRKTEAKAFLHVPAKVIIGLAFDCVDKMVYWTDITEPSIGRASLHGGEPTTIIRQDLGSPEGIAVDHLGRNIFWTDSNLDRIEVAKLDGTQRRVLFETDLVNPRGIVTDSVRGNLYWTDWNRDNPKIETSYMDGTNRRILVQDDLGLPNGLTFDVFSSQLCWVDAGTNRAECLNPSQPSRRKALEGLQYPFAVTSYGKNLYFTDWKMNSVVALDLAISKETDAFQPHKQTRLYGITTALSQCPRGHNYCSVNNGGCTHLCLATPGSRTCRCPDNTLGVDCIERK</sequence>
<dbReference type="InterPro" id="IPR003886">
    <property type="entry name" value="NIDO_dom"/>
</dbReference>
<keyword evidence="7" id="KW-0106">Calcium</keyword>
<dbReference type="FunFam" id="2.40.155.10:FF:000001">
    <property type="entry name" value="Nidogen 1"/>
    <property type="match status" value="1"/>
</dbReference>
<dbReference type="GO" id="GO:0007160">
    <property type="term" value="P:cell-matrix adhesion"/>
    <property type="evidence" value="ECO:0007669"/>
    <property type="project" value="InterPro"/>
</dbReference>
<dbReference type="PROSITE" id="PS50026">
    <property type="entry name" value="EGF_3"/>
    <property type="match status" value="1"/>
</dbReference>
<keyword evidence="9" id="KW-0130">Cell adhesion</keyword>
<dbReference type="Proteomes" id="UP000002277">
    <property type="component" value="Chromosome 1"/>
</dbReference>
<dbReference type="Pfam" id="PF00058">
    <property type="entry name" value="Ldl_recept_b"/>
    <property type="match status" value="3"/>
</dbReference>
<dbReference type="Pfam" id="PF07474">
    <property type="entry name" value="G2F"/>
    <property type="match status" value="1"/>
</dbReference>
<dbReference type="GO" id="GO:0005604">
    <property type="term" value="C:basement membrane"/>
    <property type="evidence" value="ECO:0007669"/>
    <property type="project" value="UniProtKB-SubCell"/>
</dbReference>
<evidence type="ECO:0000256" key="13">
    <source>
        <dbReference type="PROSITE-ProRule" id="PRU00461"/>
    </source>
</evidence>
<dbReference type="Gene3D" id="4.10.800.10">
    <property type="entry name" value="Thyroglobulin type-1"/>
    <property type="match status" value="1"/>
</dbReference>
<dbReference type="PROSITE" id="PS51162">
    <property type="entry name" value="THYROGLOBULIN_1_2"/>
    <property type="match status" value="1"/>
</dbReference>
<keyword evidence="4 12" id="KW-0245">EGF-like domain</keyword>
<keyword evidence="11" id="KW-0325">Glycoprotein</keyword>
<dbReference type="PROSITE" id="PS51220">
    <property type="entry name" value="NIDO"/>
    <property type="match status" value="1"/>
</dbReference>
<reference evidence="20 21" key="1">
    <citation type="journal article" date="2005" name="Nature">
        <title>Initial sequence of the chimpanzee genome and comparison with the human genome.</title>
        <authorList>
            <consortium name="Chimpanzee sequencing and analysis consortium"/>
        </authorList>
    </citation>
    <scope>NUCLEOTIDE SEQUENCE [LARGE SCALE GENOMIC DNA]</scope>
</reference>
<feature type="repeat" description="LDL-receptor class B" evidence="13">
    <location>
        <begin position="857"/>
        <end position="899"/>
    </location>
</feature>
<dbReference type="AlphaFoldDB" id="A0A2I3TB98"/>
<dbReference type="CDD" id="cd00054">
    <property type="entry name" value="EGF_CA"/>
    <property type="match status" value="1"/>
</dbReference>
<keyword evidence="5 15" id="KW-0732">Signal</keyword>
<keyword evidence="6" id="KW-0677">Repeat</keyword>
<dbReference type="EMBL" id="AACZ04026654">
    <property type="status" value="NOT_ANNOTATED_CDS"/>
    <property type="molecule type" value="Genomic_DNA"/>
</dbReference>
<dbReference type="InterPro" id="IPR000033">
    <property type="entry name" value="LDLR_classB_rpt"/>
</dbReference>
<dbReference type="Gene3D" id="2.120.10.30">
    <property type="entry name" value="TolB, C-terminal domain"/>
    <property type="match status" value="1"/>
</dbReference>
<dbReference type="PROSITE" id="PS50993">
    <property type="entry name" value="NIDOGEN_G2"/>
    <property type="match status" value="1"/>
</dbReference>
<dbReference type="InterPro" id="IPR009030">
    <property type="entry name" value="Growth_fac_rcpt_cys_sf"/>
</dbReference>
<evidence type="ECO:0000256" key="11">
    <source>
        <dbReference type="ARBA" id="ARBA00023180"/>
    </source>
</evidence>
<feature type="repeat" description="LDL-receptor class B" evidence="13">
    <location>
        <begin position="943"/>
        <end position="987"/>
    </location>
</feature>
<dbReference type="InterPro" id="IPR000742">
    <property type="entry name" value="EGF"/>
</dbReference>
<dbReference type="PROSITE" id="PS00010">
    <property type="entry name" value="ASX_HYDROXYL"/>
    <property type="match status" value="1"/>
</dbReference>
<dbReference type="FunFam" id="2.120.10.30:FF:000030">
    <property type="entry name" value="Nidogen 1"/>
    <property type="match status" value="1"/>
</dbReference>
<dbReference type="CDD" id="cd00255">
    <property type="entry name" value="nidG2"/>
    <property type="match status" value="1"/>
</dbReference>
<evidence type="ECO:0000256" key="7">
    <source>
        <dbReference type="ARBA" id="ARBA00022837"/>
    </source>
</evidence>
<evidence type="ECO:0000313" key="20">
    <source>
        <dbReference type="Ensembl" id="ENSPTRP00000086493.1"/>
    </source>
</evidence>
<dbReference type="PROSITE" id="PS00484">
    <property type="entry name" value="THYROGLOBULIN_1_1"/>
    <property type="match status" value="1"/>
</dbReference>
<accession>A0A2J8M6U9</accession>
<dbReference type="Bgee" id="ENSPTRG00000002135">
    <property type="expression patterns" value="Expressed in colon and 21 other cell types or tissues"/>
</dbReference>
<dbReference type="InterPro" id="IPR009017">
    <property type="entry name" value="GFP"/>
</dbReference>
<evidence type="ECO:0000256" key="15">
    <source>
        <dbReference type="SAM" id="SignalP"/>
    </source>
</evidence>
<keyword evidence="3" id="KW-0272">Extracellular matrix</keyword>
<evidence type="ECO:0000259" key="18">
    <source>
        <dbReference type="PROSITE" id="PS51162"/>
    </source>
</evidence>
<evidence type="ECO:0000259" key="19">
    <source>
        <dbReference type="PROSITE" id="PS51220"/>
    </source>
</evidence>
<dbReference type="Gene3D" id="2.10.25.10">
    <property type="entry name" value="Laminin"/>
    <property type="match status" value="2"/>
</dbReference>
<evidence type="ECO:0000259" key="17">
    <source>
        <dbReference type="PROSITE" id="PS50993"/>
    </source>
</evidence>
<gene>
    <name evidence="20 22" type="primary">NID1</name>
</gene>
<dbReference type="Pfam" id="PF06119">
    <property type="entry name" value="NIDO"/>
    <property type="match status" value="1"/>
</dbReference>
<feature type="chain" id="PRO_5015081904" evidence="15">
    <location>
        <begin position="29"/>
        <end position="1114"/>
    </location>
</feature>
<comment type="subcellular location">
    <subcellularLocation>
        <location evidence="1">Secreted</location>
        <location evidence="1">Extracellular space</location>
        <location evidence="1">Extracellular matrix</location>
        <location evidence="1">Basement membrane</location>
    </subcellularLocation>
</comment>
<dbReference type="Ensembl" id="ENSPTRT00000088344.1">
    <property type="protein sequence ID" value="ENSPTRP00000086493.1"/>
    <property type="gene ID" value="ENSPTRG00000002135.7"/>
</dbReference>
<dbReference type="InterPro" id="IPR011042">
    <property type="entry name" value="6-blade_b-propeller_TolB-like"/>
</dbReference>
<evidence type="ECO:0000313" key="22">
    <source>
        <dbReference type="VGNC" id="VGNC:1414"/>
    </source>
</evidence>
<dbReference type="GeneTree" id="ENSGT00940000156318"/>
<dbReference type="InterPro" id="IPR036857">
    <property type="entry name" value="Thyroglobulin_1_sf"/>
</dbReference>
<dbReference type="Pfam" id="PF00086">
    <property type="entry name" value="Thyroglobulin_1"/>
    <property type="match status" value="1"/>
</dbReference>
<evidence type="ECO:0000256" key="4">
    <source>
        <dbReference type="ARBA" id="ARBA00022536"/>
    </source>
</evidence>
<feature type="domain" description="EGF-like" evidence="16">
    <location>
        <begin position="668"/>
        <end position="709"/>
    </location>
</feature>
<dbReference type="Pfam" id="PF12947">
    <property type="entry name" value="EGF_3"/>
    <property type="match status" value="1"/>
</dbReference>
<feature type="domain" description="Nidogen G2 beta-barrel" evidence="17">
    <location>
        <begin position="430"/>
        <end position="667"/>
    </location>
</feature>
<dbReference type="PANTHER" id="PTHR46513">
    <property type="entry name" value="VITELLOGENIN RECEPTOR-LIKE PROTEIN-RELATED-RELATED"/>
    <property type="match status" value="1"/>
</dbReference>
<evidence type="ECO:0000313" key="21">
    <source>
        <dbReference type="Proteomes" id="UP000002277"/>
    </source>
</evidence>
<dbReference type="PROSITE" id="PS01186">
    <property type="entry name" value="EGF_2"/>
    <property type="match status" value="2"/>
</dbReference>
<protein>
    <submittedName>
        <fullName evidence="20">Nidogen 1</fullName>
    </submittedName>
</protein>
<organism evidence="20 21">
    <name type="scientific">Pan troglodytes</name>
    <name type="common">Chimpanzee</name>
    <dbReference type="NCBI Taxonomy" id="9598"/>
    <lineage>
        <taxon>Eukaryota</taxon>
        <taxon>Metazoa</taxon>
        <taxon>Chordata</taxon>
        <taxon>Craniata</taxon>
        <taxon>Vertebrata</taxon>
        <taxon>Euteleostomi</taxon>
        <taxon>Mammalia</taxon>
        <taxon>Eutheria</taxon>
        <taxon>Euarchontoglires</taxon>
        <taxon>Primates</taxon>
        <taxon>Haplorrhini</taxon>
        <taxon>Catarrhini</taxon>
        <taxon>Hominidae</taxon>
        <taxon>Pan</taxon>
    </lineage>
</organism>
<dbReference type="InterPro" id="IPR000716">
    <property type="entry name" value="Thyroglobulin_1"/>
</dbReference>
<dbReference type="PROSITE" id="PS51120">
    <property type="entry name" value="LDLRB"/>
    <property type="match status" value="3"/>
</dbReference>
<proteinExistence type="predicted"/>
<feature type="signal peptide" evidence="15">
    <location>
        <begin position="1"/>
        <end position="28"/>
    </location>
</feature>
<evidence type="ECO:0000256" key="8">
    <source>
        <dbReference type="ARBA" id="ARBA00022869"/>
    </source>
</evidence>
<reference evidence="20" key="3">
    <citation type="submission" date="2025-09" db="UniProtKB">
        <authorList>
            <consortium name="Ensembl"/>
        </authorList>
    </citation>
    <scope>IDENTIFICATION</scope>
</reference>
<evidence type="ECO:0000256" key="6">
    <source>
        <dbReference type="ARBA" id="ARBA00022737"/>
    </source>
</evidence>
<dbReference type="CDD" id="cd00191">
    <property type="entry name" value="TY"/>
    <property type="match status" value="1"/>
</dbReference>
<reference evidence="20" key="2">
    <citation type="submission" date="2025-08" db="UniProtKB">
        <authorList>
            <consortium name="Ensembl"/>
        </authorList>
    </citation>
    <scope>IDENTIFICATION</scope>
</reference>
<dbReference type="Gene3D" id="2.40.155.10">
    <property type="entry name" value="Green fluorescent protein"/>
    <property type="match status" value="1"/>
</dbReference>
<evidence type="ECO:0000256" key="10">
    <source>
        <dbReference type="ARBA" id="ARBA00023157"/>
    </source>
</evidence>
<dbReference type="FunFam" id="4.10.800.10:FF:000001">
    <property type="entry name" value="Testican-3 isoform 2"/>
    <property type="match status" value="1"/>
</dbReference>
<name>A0A2I3TB98_PANTR</name>
<dbReference type="InterPro" id="IPR000152">
    <property type="entry name" value="EGF-type_Asp/Asn_hydroxyl_site"/>
</dbReference>
<dbReference type="SUPFAM" id="SSF57184">
    <property type="entry name" value="Growth factor receptor domain"/>
    <property type="match status" value="1"/>
</dbReference>